<protein>
    <submittedName>
        <fullName evidence="1">Sulfotransferase</fullName>
    </submittedName>
</protein>
<accession>A0ABP6B1N8</accession>
<dbReference type="Gene3D" id="3.40.50.300">
    <property type="entry name" value="P-loop containing nucleotide triphosphate hydrolases"/>
    <property type="match status" value="1"/>
</dbReference>
<dbReference type="EMBL" id="BAAARY010000017">
    <property type="protein sequence ID" value="GAA2529433.1"/>
    <property type="molecule type" value="Genomic_DNA"/>
</dbReference>
<keyword evidence="2" id="KW-1185">Reference proteome</keyword>
<dbReference type="Proteomes" id="UP001499978">
    <property type="component" value="Unassembled WGS sequence"/>
</dbReference>
<dbReference type="InterPro" id="IPR027417">
    <property type="entry name" value="P-loop_NTPase"/>
</dbReference>
<evidence type="ECO:0000313" key="2">
    <source>
        <dbReference type="Proteomes" id="UP001499978"/>
    </source>
</evidence>
<dbReference type="PANTHER" id="PTHR10704:SF44">
    <property type="entry name" value="LD35051P-RELATED"/>
    <property type="match status" value="1"/>
</dbReference>
<dbReference type="PANTHER" id="PTHR10704">
    <property type="entry name" value="CARBOHYDRATE SULFOTRANSFERASE"/>
    <property type="match status" value="1"/>
</dbReference>
<proteinExistence type="predicted"/>
<gene>
    <name evidence="1" type="ORF">GCM10010201_30820</name>
</gene>
<name>A0ABP6B1N8_9ACTN</name>
<organism evidence="1 2">
    <name type="scientific">Pilimelia columellifera subsp. columellifera</name>
    <dbReference type="NCBI Taxonomy" id="706583"/>
    <lineage>
        <taxon>Bacteria</taxon>
        <taxon>Bacillati</taxon>
        <taxon>Actinomycetota</taxon>
        <taxon>Actinomycetes</taxon>
        <taxon>Micromonosporales</taxon>
        <taxon>Micromonosporaceae</taxon>
        <taxon>Pilimelia</taxon>
    </lineage>
</organism>
<dbReference type="InterPro" id="IPR051135">
    <property type="entry name" value="Gal/GlcNAc/GalNAc_ST"/>
</dbReference>
<sequence length="281" mass="32112">MSTLQSSVMGWKQTVSVRLARHTPLQLGRGRDGRPRLVRRPGRLLHAPVFLFSSVRSGSTLLRMILNSHPAVYAPHELHLTQLTAKLDNQYVTDAMHELGFSAEELTHLLWDRVLERALTRSGKKILVEKTPHHTFMWSRIARCWPDARYLFLLRDPAAIAASWARARPQLSPDEVHAQVDRYATAVDEARRALPGHTVRYEDLARDAHPVIRGVCEFLGIEFDPTMLEYGRQPHGTIKAGLGDWTDRIRSGRIQTPRQITSRESLPEDLRALAVRWGYER</sequence>
<dbReference type="Pfam" id="PF13469">
    <property type="entry name" value="Sulfotransfer_3"/>
    <property type="match status" value="1"/>
</dbReference>
<comment type="caution">
    <text evidence="1">The sequence shown here is derived from an EMBL/GenBank/DDBJ whole genome shotgun (WGS) entry which is preliminary data.</text>
</comment>
<evidence type="ECO:0000313" key="1">
    <source>
        <dbReference type="EMBL" id="GAA2529433.1"/>
    </source>
</evidence>
<reference evidence="2" key="1">
    <citation type="journal article" date="2019" name="Int. J. Syst. Evol. Microbiol.">
        <title>The Global Catalogue of Microorganisms (GCM) 10K type strain sequencing project: providing services to taxonomists for standard genome sequencing and annotation.</title>
        <authorList>
            <consortium name="The Broad Institute Genomics Platform"/>
            <consortium name="The Broad Institute Genome Sequencing Center for Infectious Disease"/>
            <person name="Wu L."/>
            <person name="Ma J."/>
        </authorList>
    </citation>
    <scope>NUCLEOTIDE SEQUENCE [LARGE SCALE GENOMIC DNA]</scope>
    <source>
        <strain evidence="2">JCM 3367</strain>
    </source>
</reference>
<dbReference type="SUPFAM" id="SSF52540">
    <property type="entry name" value="P-loop containing nucleoside triphosphate hydrolases"/>
    <property type="match status" value="1"/>
</dbReference>